<evidence type="ECO:0000256" key="4">
    <source>
        <dbReference type="ARBA" id="ARBA00023136"/>
    </source>
</evidence>
<proteinExistence type="predicted"/>
<dbReference type="Gene3D" id="1.20.1070.10">
    <property type="entry name" value="Rhodopsin 7-helix transmembrane proteins"/>
    <property type="match status" value="1"/>
</dbReference>
<keyword evidence="8" id="KW-1185">Reference proteome</keyword>
<keyword evidence="4 5" id="KW-0472">Membrane</keyword>
<feature type="transmembrane region" description="Helical" evidence="5">
    <location>
        <begin position="377"/>
        <end position="396"/>
    </location>
</feature>
<accession>A0A1A9UUD8</accession>
<feature type="transmembrane region" description="Helical" evidence="5">
    <location>
        <begin position="456"/>
        <end position="477"/>
    </location>
</feature>
<keyword evidence="2 5" id="KW-0812">Transmembrane</keyword>
<feature type="transmembrane region" description="Helical" evidence="5">
    <location>
        <begin position="582"/>
        <end position="605"/>
    </location>
</feature>
<evidence type="ECO:0000259" key="6">
    <source>
        <dbReference type="PROSITE" id="PS50261"/>
    </source>
</evidence>
<feature type="transmembrane region" description="Helical" evidence="5">
    <location>
        <begin position="341"/>
        <end position="365"/>
    </location>
</feature>
<evidence type="ECO:0000256" key="3">
    <source>
        <dbReference type="ARBA" id="ARBA00022989"/>
    </source>
</evidence>
<evidence type="ECO:0000256" key="2">
    <source>
        <dbReference type="ARBA" id="ARBA00022692"/>
    </source>
</evidence>
<dbReference type="PROSITE" id="PS50261">
    <property type="entry name" value="G_PROTEIN_RECEP_F2_4"/>
    <property type="match status" value="1"/>
</dbReference>
<feature type="transmembrane region" description="Helical" evidence="5">
    <location>
        <begin position="21"/>
        <end position="40"/>
    </location>
</feature>
<dbReference type="CDD" id="cd15039">
    <property type="entry name" value="7tmB3_Methuselah-like"/>
    <property type="match status" value="1"/>
</dbReference>
<dbReference type="PANTHER" id="PTHR46953">
    <property type="entry name" value="G-PROTEIN COUPLED RECEPTOR MTH-LIKE 1-RELATED"/>
    <property type="match status" value="1"/>
</dbReference>
<evidence type="ECO:0000313" key="7">
    <source>
        <dbReference type="EnsemblMetazoa" id="GAUT015586-PA"/>
    </source>
</evidence>
<dbReference type="GO" id="GO:0004930">
    <property type="term" value="F:G protein-coupled receptor activity"/>
    <property type="evidence" value="ECO:0007669"/>
    <property type="project" value="InterPro"/>
</dbReference>
<dbReference type="PANTHER" id="PTHR46953:SF1">
    <property type="entry name" value="G-PROTEIN COUPLED RECEPTOR MTH-LIKE 1-RELATED"/>
    <property type="match status" value="1"/>
</dbReference>
<organism evidence="7 8">
    <name type="scientific">Glossina austeni</name>
    <name type="common">Savannah tsetse fly</name>
    <dbReference type="NCBI Taxonomy" id="7395"/>
    <lineage>
        <taxon>Eukaryota</taxon>
        <taxon>Metazoa</taxon>
        <taxon>Ecdysozoa</taxon>
        <taxon>Arthropoda</taxon>
        <taxon>Hexapoda</taxon>
        <taxon>Insecta</taxon>
        <taxon>Pterygota</taxon>
        <taxon>Neoptera</taxon>
        <taxon>Endopterygota</taxon>
        <taxon>Diptera</taxon>
        <taxon>Brachycera</taxon>
        <taxon>Muscomorpha</taxon>
        <taxon>Hippoboscoidea</taxon>
        <taxon>Glossinidae</taxon>
        <taxon>Glossina</taxon>
    </lineage>
</organism>
<keyword evidence="3 5" id="KW-1133">Transmembrane helix</keyword>
<dbReference type="VEuPathDB" id="VectorBase:GAUT015586"/>
<dbReference type="InterPro" id="IPR000832">
    <property type="entry name" value="GPCR_2_secretin-like"/>
</dbReference>
<evidence type="ECO:0000313" key="8">
    <source>
        <dbReference type="Proteomes" id="UP000078200"/>
    </source>
</evidence>
<feature type="transmembrane region" description="Helical" evidence="5">
    <location>
        <begin position="416"/>
        <end position="436"/>
    </location>
</feature>
<dbReference type="GO" id="GO:0016020">
    <property type="term" value="C:membrane"/>
    <property type="evidence" value="ECO:0007669"/>
    <property type="project" value="UniProtKB-SubCell"/>
</dbReference>
<evidence type="ECO:0000256" key="5">
    <source>
        <dbReference type="SAM" id="Phobius"/>
    </source>
</evidence>
<dbReference type="Pfam" id="PF00002">
    <property type="entry name" value="7tm_2"/>
    <property type="match status" value="1"/>
</dbReference>
<comment type="subcellular location">
    <subcellularLocation>
        <location evidence="1">Membrane</location>
        <topology evidence="1">Multi-pass membrane protein</topology>
    </subcellularLocation>
</comment>
<dbReference type="InterPro" id="IPR052808">
    <property type="entry name" value="GPCR_Mth-like"/>
</dbReference>
<feature type="domain" description="G-protein coupled receptors family 2 profile 2" evidence="6">
    <location>
        <begin position="340"/>
        <end position="599"/>
    </location>
</feature>
<dbReference type="STRING" id="7395.A0A1A9UUD8"/>
<dbReference type="GO" id="GO:0007166">
    <property type="term" value="P:cell surface receptor signaling pathway"/>
    <property type="evidence" value="ECO:0007669"/>
    <property type="project" value="InterPro"/>
</dbReference>
<dbReference type="InterPro" id="IPR017981">
    <property type="entry name" value="GPCR_2-like_7TM"/>
</dbReference>
<dbReference type="EnsemblMetazoa" id="GAUT015586-RA">
    <property type="protein sequence ID" value="GAUT015586-PA"/>
    <property type="gene ID" value="GAUT015586"/>
</dbReference>
<reference evidence="7" key="1">
    <citation type="submission" date="2020-05" db="UniProtKB">
        <authorList>
            <consortium name="EnsemblMetazoa"/>
        </authorList>
    </citation>
    <scope>IDENTIFICATION</scope>
    <source>
        <strain evidence="7">TTRI</strain>
    </source>
</reference>
<dbReference type="Proteomes" id="UP000078200">
    <property type="component" value="Unassembled WGS sequence"/>
</dbReference>
<evidence type="ECO:0000256" key="1">
    <source>
        <dbReference type="ARBA" id="ARBA00004141"/>
    </source>
</evidence>
<feature type="transmembrane region" description="Helical" evidence="5">
    <location>
        <begin position="549"/>
        <end position="570"/>
    </location>
</feature>
<protein>
    <recommendedName>
        <fullName evidence="6">G-protein coupled receptors family 2 profile 2 domain-containing protein</fullName>
    </recommendedName>
</protein>
<dbReference type="AlphaFoldDB" id="A0A1A9UUD8"/>
<name>A0A1A9UUD8_GLOAU</name>
<sequence>MSRVQKMLERGCYHKKLYHQLLQIYLLFSVLRIGAVMLMTPSEEAGLASNNSMDISQLGMPTGAPNATPRLPPRRIRLNKCCLYGEYLDNTKTCAAGSSERWIPVIYLIYRKSYHSPQGSAPKFISFDDNVFPIGMARNINEASNVTDEVRCTVEDLELFTGTGIVIFSNGSLFISERNIVVPPNRYCVDQQAALVCFFKSKLEEPALKLRKCCGEYGVYDEKEKQCKIESSYRANLKLLLDEGDYQTIYGFPECKEGSSTYAIAGDWLESQLHTDSGHLNLPKHKVNLSSNDYCLEYARIGNSTSETVKIFACLHHLDPDALTKSNEDLKGTNHSDLLQIALLDMGIVISVLFLAATLIASYLMPSVHHVLHWRCQIYYVVCLLIGDLLLAYTQLSKSLDLDSFLCQLIASTMHFFFLAAFFWLNTMCFNIWWTFRDFRPSSLERNQELLRLRLYSAYAWGLPMLITTIAVCVNSAPDSSLLRPGFGEHGCWFSGERLSIFAYFFGPIGVLLCINIMLFVSTTYQLTCGLWKRDDVKSTTEKTALGKVCLKLVVVMGVTWIADVLSWIIGGPHSAWFFTDLINALQGVFIFLVVGCQPQVWAACKRFCCRRSRQEITNTTNGVQHSSSSQGLPSLAACGAEITQNTSIPNTSNSCTGHNTSTLTTKIPMETTVFILTAYPNIELFRTTSICAVIKASGDEEEEEEDGMRAGCGCVAIVIKHNVTVAVIDIFENFINKSLINAVSGI</sequence>
<feature type="transmembrane region" description="Helical" evidence="5">
    <location>
        <begin position="501"/>
        <end position="528"/>
    </location>
</feature>